<evidence type="ECO:0000256" key="3">
    <source>
        <dbReference type="RuleBase" id="RU361155"/>
    </source>
</evidence>
<gene>
    <name evidence="5" type="ORF">GSOID_T00015495001</name>
</gene>
<name>E4XMU8_OIKDI</name>
<dbReference type="EMBL" id="FN653079">
    <property type="protein sequence ID" value="CBY19841.1"/>
    <property type="molecule type" value="Genomic_DNA"/>
</dbReference>
<dbReference type="SUPFAM" id="SSF52540">
    <property type="entry name" value="P-loop containing nucleoside triphosphate hydrolases"/>
    <property type="match status" value="1"/>
</dbReference>
<keyword evidence="2 3" id="KW-0808">Transferase</keyword>
<dbReference type="InterPro" id="IPR027417">
    <property type="entry name" value="P-loop_NTPase"/>
</dbReference>
<dbReference type="GO" id="GO:0008146">
    <property type="term" value="F:sulfotransferase activity"/>
    <property type="evidence" value="ECO:0007669"/>
    <property type="project" value="InterPro"/>
</dbReference>
<reference evidence="5" key="1">
    <citation type="journal article" date="2010" name="Science">
        <title>Plasticity of animal genome architecture unmasked by rapid evolution of a pelagic tunicate.</title>
        <authorList>
            <person name="Denoeud F."/>
            <person name="Henriet S."/>
            <person name="Mungpakdee S."/>
            <person name="Aury J.M."/>
            <person name="Da Silva C."/>
            <person name="Brinkmann H."/>
            <person name="Mikhaleva J."/>
            <person name="Olsen L.C."/>
            <person name="Jubin C."/>
            <person name="Canestro C."/>
            <person name="Bouquet J.M."/>
            <person name="Danks G."/>
            <person name="Poulain J."/>
            <person name="Campsteijn C."/>
            <person name="Adamski M."/>
            <person name="Cross I."/>
            <person name="Yadetie F."/>
            <person name="Muffato M."/>
            <person name="Louis A."/>
            <person name="Butcher S."/>
            <person name="Tsagkogeorga G."/>
            <person name="Konrad A."/>
            <person name="Singh S."/>
            <person name="Jensen M.F."/>
            <person name="Cong E.H."/>
            <person name="Eikeseth-Otteraa H."/>
            <person name="Noel B."/>
            <person name="Anthouard V."/>
            <person name="Porcel B.M."/>
            <person name="Kachouri-Lafond R."/>
            <person name="Nishino A."/>
            <person name="Ugolini M."/>
            <person name="Chourrout P."/>
            <person name="Nishida H."/>
            <person name="Aasland R."/>
            <person name="Huzurbazar S."/>
            <person name="Westhof E."/>
            <person name="Delsuc F."/>
            <person name="Lehrach H."/>
            <person name="Reinhardt R."/>
            <person name="Weissenbach J."/>
            <person name="Roy S.W."/>
            <person name="Artiguenave F."/>
            <person name="Postlethwait J.H."/>
            <person name="Manak J.R."/>
            <person name="Thompson E.M."/>
            <person name="Jaillon O."/>
            <person name="Du Pasquier L."/>
            <person name="Boudinot P."/>
            <person name="Liberles D.A."/>
            <person name="Volff J.N."/>
            <person name="Philippe H."/>
            <person name="Lenhard B."/>
            <person name="Roest Crollius H."/>
            <person name="Wincker P."/>
            <person name="Chourrout D."/>
        </authorList>
    </citation>
    <scope>NUCLEOTIDE SEQUENCE [LARGE SCALE GENOMIC DNA]</scope>
</reference>
<evidence type="ECO:0000256" key="2">
    <source>
        <dbReference type="ARBA" id="ARBA00022679"/>
    </source>
</evidence>
<dbReference type="Pfam" id="PF00685">
    <property type="entry name" value="Sulfotransfer_1"/>
    <property type="match status" value="1"/>
</dbReference>
<evidence type="ECO:0000259" key="4">
    <source>
        <dbReference type="Pfam" id="PF00685"/>
    </source>
</evidence>
<feature type="domain" description="Sulfotransferase" evidence="4">
    <location>
        <begin position="48"/>
        <end position="279"/>
    </location>
</feature>
<sequence length="293" mass="33406">MNAADEEKNIEGLIKLDFMKMLDGFPVRESVDEKVIRELQSMSLPSNAVIVAGYPKTGSHFLLQILGQLNFRRLYDIGDGDAKCTSLPLEFQKFAALETMRDAVCDAPKTNFVFNHSHAYPDHLPKNAKVLYISRDIRAVAVSGFHFFGSMEKYKIMFDHYNIKNVDDYAKIVFQGKSSYGNMFRYDALWREAAAASSGRIHCVTFEGLKTELKKNVVEIVDFLGLENVDIDKVVEGSKFKSHDKDFNEAAKITDTDSKSEKIVKRKGETDSWKRELSEVSWKLYAQLFPNRD</sequence>
<dbReference type="AlphaFoldDB" id="E4XMU8"/>
<accession>E4XMU8</accession>
<evidence type="ECO:0000313" key="5">
    <source>
        <dbReference type="EMBL" id="CBY19841.1"/>
    </source>
</evidence>
<organism evidence="5">
    <name type="scientific">Oikopleura dioica</name>
    <name type="common">Tunicate</name>
    <dbReference type="NCBI Taxonomy" id="34765"/>
    <lineage>
        <taxon>Eukaryota</taxon>
        <taxon>Metazoa</taxon>
        <taxon>Chordata</taxon>
        <taxon>Tunicata</taxon>
        <taxon>Appendicularia</taxon>
        <taxon>Copelata</taxon>
        <taxon>Oikopleuridae</taxon>
        <taxon>Oikopleura</taxon>
    </lineage>
</organism>
<dbReference type="InParanoid" id="E4XMU8"/>
<evidence type="ECO:0000313" key="6">
    <source>
        <dbReference type="Proteomes" id="UP000001307"/>
    </source>
</evidence>
<evidence type="ECO:0000256" key="1">
    <source>
        <dbReference type="ARBA" id="ARBA00005771"/>
    </source>
</evidence>
<dbReference type="OrthoDB" id="205623at2759"/>
<dbReference type="InterPro" id="IPR000863">
    <property type="entry name" value="Sulfotransferase_dom"/>
</dbReference>
<dbReference type="EC" id="2.8.2.-" evidence="3"/>
<keyword evidence="6" id="KW-1185">Reference proteome</keyword>
<comment type="similarity">
    <text evidence="1 3">Belongs to the sulfotransferase 1 family.</text>
</comment>
<proteinExistence type="inferred from homology"/>
<protein>
    <recommendedName>
        <fullName evidence="3">Sulfotransferase</fullName>
        <ecNumber evidence="3">2.8.2.-</ecNumber>
    </recommendedName>
</protein>
<dbReference type="Proteomes" id="UP000001307">
    <property type="component" value="Unassembled WGS sequence"/>
</dbReference>
<dbReference type="PANTHER" id="PTHR11783">
    <property type="entry name" value="SULFOTRANSFERASE SULT"/>
    <property type="match status" value="1"/>
</dbReference>
<dbReference type="Gene3D" id="3.40.50.300">
    <property type="entry name" value="P-loop containing nucleotide triphosphate hydrolases"/>
    <property type="match status" value="1"/>
</dbReference>